<comment type="caution">
    <text evidence="6">Lacks conserved residue(s) required for the propagation of feature annotation.</text>
</comment>
<dbReference type="PANTHER" id="PTHR31627">
    <property type="entry name" value="SERPENTINE RECEPTOR CLASS GAMMA-RELATED"/>
    <property type="match status" value="1"/>
</dbReference>
<evidence type="ECO:0000256" key="4">
    <source>
        <dbReference type="ARBA" id="ARBA00022989"/>
    </source>
</evidence>
<evidence type="ECO:0000256" key="2">
    <source>
        <dbReference type="ARBA" id="ARBA00005692"/>
    </source>
</evidence>
<dbReference type="GO" id="GO:0007606">
    <property type="term" value="P:sensory perception of chemical stimulus"/>
    <property type="evidence" value="ECO:0007669"/>
    <property type="project" value="UniProtKB-UniRule"/>
</dbReference>
<dbReference type="PANTHER" id="PTHR31627:SF35">
    <property type="entry name" value="SERPENTINE RECEPTOR CLASS GAMMA"/>
    <property type="match status" value="1"/>
</dbReference>
<feature type="transmembrane region" description="Helical" evidence="6">
    <location>
        <begin position="82"/>
        <end position="104"/>
    </location>
</feature>
<dbReference type="GO" id="GO:0016020">
    <property type="term" value="C:membrane"/>
    <property type="evidence" value="ECO:0007669"/>
    <property type="project" value="UniProtKB-SubCell"/>
</dbReference>
<keyword evidence="4 6" id="KW-1133">Transmembrane helix</keyword>
<reference evidence="7 8" key="1">
    <citation type="submission" date="2022-02" db="EMBL/GenBank/DDBJ databases">
        <title>Chromosome-level reference genomes for two strains of Caenorhabditis briggsae: an improved platform for comparative genomics.</title>
        <authorList>
            <person name="Stevens L."/>
            <person name="Andersen E.C."/>
        </authorList>
    </citation>
    <scope>NUCLEOTIDE SEQUENCE [LARGE SCALE GENOMIC DNA]</scope>
    <source>
        <strain evidence="7">QX1410_ONT</strain>
        <tissue evidence="7">Whole-organism</tissue>
    </source>
</reference>
<name>A0AAE9A6Y4_CAEBR</name>
<feature type="transmembrane region" description="Helical" evidence="6">
    <location>
        <begin position="45"/>
        <end position="70"/>
    </location>
</feature>
<gene>
    <name evidence="7" type="ORF">L3Y34_007509</name>
</gene>
<dbReference type="Proteomes" id="UP000827892">
    <property type="component" value="Chromosome V"/>
</dbReference>
<organism evidence="7 8">
    <name type="scientific">Caenorhabditis briggsae</name>
    <dbReference type="NCBI Taxonomy" id="6238"/>
    <lineage>
        <taxon>Eukaryota</taxon>
        <taxon>Metazoa</taxon>
        <taxon>Ecdysozoa</taxon>
        <taxon>Nematoda</taxon>
        <taxon>Chromadorea</taxon>
        <taxon>Rhabditida</taxon>
        <taxon>Rhabditina</taxon>
        <taxon>Rhabditomorpha</taxon>
        <taxon>Rhabditoidea</taxon>
        <taxon>Rhabditidae</taxon>
        <taxon>Peloderinae</taxon>
        <taxon>Caenorhabditis</taxon>
    </lineage>
</organism>
<feature type="transmembrane region" description="Helical" evidence="6">
    <location>
        <begin position="175"/>
        <end position="192"/>
    </location>
</feature>
<keyword evidence="5 6" id="KW-0472">Membrane</keyword>
<comment type="similarity">
    <text evidence="2 6">Belongs to the nematode receptor-like protein srg family.</text>
</comment>
<feature type="transmembrane region" description="Helical" evidence="6">
    <location>
        <begin position="218"/>
        <end position="237"/>
    </location>
</feature>
<feature type="transmembrane region" description="Helical" evidence="6">
    <location>
        <begin position="257"/>
        <end position="287"/>
    </location>
</feature>
<dbReference type="GO" id="GO:0004888">
    <property type="term" value="F:transmembrane signaling receptor activity"/>
    <property type="evidence" value="ECO:0007669"/>
    <property type="project" value="InterPro"/>
</dbReference>
<dbReference type="PRINTS" id="PR00698">
    <property type="entry name" value="TMPROTEINSRG"/>
</dbReference>
<evidence type="ECO:0000256" key="6">
    <source>
        <dbReference type="RuleBase" id="RU280813"/>
    </source>
</evidence>
<dbReference type="AlphaFoldDB" id="A0AAE9A6Y4"/>
<dbReference type="InterPro" id="IPR000609">
    <property type="entry name" value="7TM_GPCR_serpentine_rcpt_Srg"/>
</dbReference>
<evidence type="ECO:0000256" key="1">
    <source>
        <dbReference type="ARBA" id="ARBA00004141"/>
    </source>
</evidence>
<sequence>MLLFIIYYFVMGHYYPPDNLEEMEEEIDPSIRTCTYQFHTVSTQIIMYILQLGYALPISILYLFVILKILKAHKTEHMFSDAFFKIYVLDGVVSLIVVVLDYGLTRPLIYVNPLCRVFWTWFPQPTYILTPYLASFNYFQFAKIFSISLLSANRFTCVAYPIWHKIFWKKHTNHVIIVSMICPVFFTWHLAISPTRFDPYVGEGILGYVKVVPFVRTTFFKLIVSLTAFLFILLTNIKTYRLTKKFKNKLRTLERSLTLSTVVISAVFVVYIIIQAILLIFSTSFLIENLAFGSTLKKIEFCCNDFYLMSSPIVLLIMNKRLRSSVFRVSPEAPQNSENTRVSSRVGDTVKIVVKSPSAKTLTMW</sequence>
<comment type="subcellular location">
    <subcellularLocation>
        <location evidence="1">Membrane</location>
        <topology evidence="1">Multi-pass membrane protein</topology>
    </subcellularLocation>
</comment>
<feature type="transmembrane region" description="Helical" evidence="6">
    <location>
        <begin position="141"/>
        <end position="163"/>
    </location>
</feature>
<accession>A0AAE9A6Y4</accession>
<dbReference type="SUPFAM" id="SSF81321">
    <property type="entry name" value="Family A G protein-coupled receptor-like"/>
    <property type="match status" value="1"/>
</dbReference>
<evidence type="ECO:0000313" key="7">
    <source>
        <dbReference type="EMBL" id="ULT88356.1"/>
    </source>
</evidence>
<dbReference type="InterPro" id="IPR051119">
    <property type="entry name" value="Nematode_SR-like"/>
</dbReference>
<dbReference type="Gene3D" id="1.20.1070.10">
    <property type="entry name" value="Rhodopsin 7-helix transmembrane proteins"/>
    <property type="match status" value="1"/>
</dbReference>
<proteinExistence type="inferred from homology"/>
<evidence type="ECO:0000313" key="8">
    <source>
        <dbReference type="Proteomes" id="UP000827892"/>
    </source>
</evidence>
<keyword evidence="3 6" id="KW-0812">Transmembrane</keyword>
<evidence type="ECO:0000256" key="3">
    <source>
        <dbReference type="ARBA" id="ARBA00022692"/>
    </source>
</evidence>
<dbReference type="Pfam" id="PF02118">
    <property type="entry name" value="Srg"/>
    <property type="match status" value="1"/>
</dbReference>
<dbReference type="EMBL" id="CP090895">
    <property type="protein sequence ID" value="ULT88356.1"/>
    <property type="molecule type" value="Genomic_DNA"/>
</dbReference>
<evidence type="ECO:0000256" key="5">
    <source>
        <dbReference type="ARBA" id="ARBA00023136"/>
    </source>
</evidence>
<protein>
    <recommendedName>
        <fullName evidence="6">Serpentine receptor class gamma</fullName>
    </recommendedName>
</protein>